<sequence length="417" mass="46775">MKESTPMGELHVSYTTKLTADQIAARQTWPKKLPTFSGTPRDWPKFYNSYVESTGCMLEECLTGGAREVVEGWFDSPQSVPLIIKTLQRLFGKPSLVAKDMLAKIRQVPAPGPERLDELITFGLAVQHLCNQLSSPDRKHYLSNHELLEELVEKLPASRRLEWVSYKFAVKETHKTEPSLQEFGQFMKQLVEKASEVTTYTSPKTNFPRIMRNQQRSHIFVHSEEAIATSPATPDSEAHTSNAREAFLDEGSSLTLVETVLAQRLGLKGNPDPMELHWTSNVTRKETASQRVSMEISAMGDERRYSIAAAHNVNKLSLPLYNKKCNTLISTLNYLQDVPLHTYDDPMPQLLIGLADVNLIHPLETRSGHPGEPIAVGLFTDRTIQPPKRIRGMHSLTFITAKLPTTIPIAKNPATTN</sequence>
<keyword evidence="2" id="KW-1185">Reference proteome</keyword>
<name>A0A182XPD6_ANOQN</name>
<dbReference type="PANTHER" id="PTHR47331">
    <property type="entry name" value="PHD-TYPE DOMAIN-CONTAINING PROTEIN"/>
    <property type="match status" value="1"/>
</dbReference>
<dbReference type="EnsemblMetazoa" id="AQUA011738-RA">
    <property type="protein sequence ID" value="AQUA011738-PA"/>
    <property type="gene ID" value="AQUA011738"/>
</dbReference>
<dbReference type="Proteomes" id="UP000076407">
    <property type="component" value="Unassembled WGS sequence"/>
</dbReference>
<dbReference type="AlphaFoldDB" id="A0A182XPD6"/>
<evidence type="ECO:0008006" key="3">
    <source>
        <dbReference type="Google" id="ProtNLM"/>
    </source>
</evidence>
<dbReference type="VEuPathDB" id="VectorBase:AQUA011738"/>
<proteinExistence type="predicted"/>
<accession>A0A182XPD6</accession>
<dbReference type="STRING" id="34691.A0A182XPD6"/>
<reference evidence="1" key="1">
    <citation type="submission" date="2020-05" db="UniProtKB">
        <authorList>
            <consortium name="EnsemblMetazoa"/>
        </authorList>
    </citation>
    <scope>IDENTIFICATION</scope>
    <source>
        <strain evidence="1">SANGQUA</strain>
    </source>
</reference>
<protein>
    <recommendedName>
        <fullName evidence="3">Peptidase aspartic putative domain-containing protein</fullName>
    </recommendedName>
</protein>
<evidence type="ECO:0000313" key="1">
    <source>
        <dbReference type="EnsemblMetazoa" id="AQUA011738-PA"/>
    </source>
</evidence>
<evidence type="ECO:0000313" key="2">
    <source>
        <dbReference type="Proteomes" id="UP000076407"/>
    </source>
</evidence>
<organism evidence="1 2">
    <name type="scientific">Anopheles quadriannulatus</name>
    <name type="common">Mosquito</name>
    <dbReference type="NCBI Taxonomy" id="34691"/>
    <lineage>
        <taxon>Eukaryota</taxon>
        <taxon>Metazoa</taxon>
        <taxon>Ecdysozoa</taxon>
        <taxon>Arthropoda</taxon>
        <taxon>Hexapoda</taxon>
        <taxon>Insecta</taxon>
        <taxon>Pterygota</taxon>
        <taxon>Neoptera</taxon>
        <taxon>Endopterygota</taxon>
        <taxon>Diptera</taxon>
        <taxon>Nematocera</taxon>
        <taxon>Culicoidea</taxon>
        <taxon>Culicidae</taxon>
        <taxon>Anophelinae</taxon>
        <taxon>Anopheles</taxon>
    </lineage>
</organism>